<dbReference type="Gene3D" id="1.20.80.10">
    <property type="match status" value="1"/>
</dbReference>
<dbReference type="EMBL" id="JAACJO010000007">
    <property type="protein sequence ID" value="KAF5356268.1"/>
    <property type="molecule type" value="Genomic_DNA"/>
</dbReference>
<sequence length="234" mass="25185">MPSPAFDTAAAYLSNAPTLSKVSNTVKLELYGLFKIVTVGSNPTTSRPSIFDMTGRAKWDAWSTTGKKYSDVQNAEARYIELAKELGWDETEQPLPNKSEANKGKGKSNEGEEGDIWDSEEESSTGGSGGLGPSVSTMAHTKEASEKTLHGFAVENDVKGIEDLLAIVPDLDLNEVDEHGYTPLHLAADRGHLDVVKLLLSKGVDKTLKDPDDMTAIELARIVGHDNIVSALSE</sequence>
<evidence type="ECO:0000256" key="2">
    <source>
        <dbReference type="ARBA" id="ARBA00023043"/>
    </source>
</evidence>
<dbReference type="PROSITE" id="PS50088">
    <property type="entry name" value="ANK_REPEAT"/>
    <property type="match status" value="1"/>
</dbReference>
<evidence type="ECO:0000256" key="3">
    <source>
        <dbReference type="ARBA" id="ARBA00023121"/>
    </source>
</evidence>
<dbReference type="InterPro" id="IPR035984">
    <property type="entry name" value="Acyl-CoA-binding_sf"/>
</dbReference>
<comment type="caution">
    <text evidence="7">The sequence shown here is derived from an EMBL/GenBank/DDBJ whole genome shotgun (WGS) entry which is preliminary data.</text>
</comment>
<dbReference type="InterPro" id="IPR000582">
    <property type="entry name" value="Acyl-CoA-binding_protein"/>
</dbReference>
<dbReference type="InterPro" id="IPR036770">
    <property type="entry name" value="Ankyrin_rpt-contain_sf"/>
</dbReference>
<evidence type="ECO:0000313" key="7">
    <source>
        <dbReference type="EMBL" id="KAF5356268.1"/>
    </source>
</evidence>
<dbReference type="InterPro" id="IPR014352">
    <property type="entry name" value="FERM/acyl-CoA-bd_prot_sf"/>
</dbReference>
<dbReference type="Pfam" id="PF00887">
    <property type="entry name" value="ACBP"/>
    <property type="match status" value="1"/>
</dbReference>
<feature type="compositionally biased region" description="Basic and acidic residues" evidence="5">
    <location>
        <begin position="100"/>
        <end position="110"/>
    </location>
</feature>
<keyword evidence="2 4" id="KW-0040">ANK repeat</keyword>
<dbReference type="PROSITE" id="PS50297">
    <property type="entry name" value="ANK_REP_REGION"/>
    <property type="match status" value="1"/>
</dbReference>
<keyword evidence="3" id="KW-0446">Lipid-binding</keyword>
<gene>
    <name evidence="7" type="ORF">D9756_004150</name>
</gene>
<protein>
    <recommendedName>
        <fullName evidence="6">ACB domain-containing protein</fullName>
    </recommendedName>
</protein>
<dbReference type="SMART" id="SM00248">
    <property type="entry name" value="ANK"/>
    <property type="match status" value="1"/>
</dbReference>
<evidence type="ECO:0000259" key="6">
    <source>
        <dbReference type="PROSITE" id="PS51228"/>
    </source>
</evidence>
<dbReference type="PROSITE" id="PS51228">
    <property type="entry name" value="ACB_2"/>
    <property type="match status" value="1"/>
</dbReference>
<dbReference type="InterPro" id="IPR002110">
    <property type="entry name" value="Ankyrin_rpt"/>
</dbReference>
<reference evidence="7 8" key="1">
    <citation type="journal article" date="2020" name="ISME J.">
        <title>Uncovering the hidden diversity of litter-decomposition mechanisms in mushroom-forming fungi.</title>
        <authorList>
            <person name="Floudas D."/>
            <person name="Bentzer J."/>
            <person name="Ahren D."/>
            <person name="Johansson T."/>
            <person name="Persson P."/>
            <person name="Tunlid A."/>
        </authorList>
    </citation>
    <scope>NUCLEOTIDE SEQUENCE [LARGE SCALE GENOMIC DNA]</scope>
    <source>
        <strain evidence="7 8">CBS 146.42</strain>
    </source>
</reference>
<dbReference type="Proteomes" id="UP000559027">
    <property type="component" value="Unassembled WGS sequence"/>
</dbReference>
<dbReference type="OrthoDB" id="341259at2759"/>
<dbReference type="Pfam" id="PF12796">
    <property type="entry name" value="Ank_2"/>
    <property type="match status" value="1"/>
</dbReference>
<evidence type="ECO:0000256" key="1">
    <source>
        <dbReference type="ARBA" id="ARBA00022737"/>
    </source>
</evidence>
<accession>A0A8H5DAF3</accession>
<organism evidence="7 8">
    <name type="scientific">Leucocoprinus leucothites</name>
    <dbReference type="NCBI Taxonomy" id="201217"/>
    <lineage>
        <taxon>Eukaryota</taxon>
        <taxon>Fungi</taxon>
        <taxon>Dikarya</taxon>
        <taxon>Basidiomycota</taxon>
        <taxon>Agaricomycotina</taxon>
        <taxon>Agaricomycetes</taxon>
        <taxon>Agaricomycetidae</taxon>
        <taxon>Agaricales</taxon>
        <taxon>Agaricineae</taxon>
        <taxon>Agaricaceae</taxon>
        <taxon>Leucocoprinus</taxon>
    </lineage>
</organism>
<proteinExistence type="predicted"/>
<dbReference type="GO" id="GO:0000062">
    <property type="term" value="F:fatty-acyl-CoA binding"/>
    <property type="evidence" value="ECO:0007669"/>
    <property type="project" value="InterPro"/>
</dbReference>
<dbReference type="SUPFAM" id="SSF47027">
    <property type="entry name" value="Acyl-CoA binding protein"/>
    <property type="match status" value="1"/>
</dbReference>
<evidence type="ECO:0000256" key="4">
    <source>
        <dbReference type="PROSITE-ProRule" id="PRU00023"/>
    </source>
</evidence>
<dbReference type="PANTHER" id="PTHR24119:SF0">
    <property type="entry name" value="ACYL-COA-BINDING DOMAIN-CONTAINING PROTEIN 6"/>
    <property type="match status" value="1"/>
</dbReference>
<evidence type="ECO:0000256" key="5">
    <source>
        <dbReference type="SAM" id="MobiDB-lite"/>
    </source>
</evidence>
<keyword evidence="8" id="KW-1185">Reference proteome</keyword>
<feature type="region of interest" description="Disordered" evidence="5">
    <location>
        <begin position="90"/>
        <end position="143"/>
    </location>
</feature>
<dbReference type="SUPFAM" id="SSF48403">
    <property type="entry name" value="Ankyrin repeat"/>
    <property type="match status" value="1"/>
</dbReference>
<feature type="repeat" description="ANK" evidence="4">
    <location>
        <begin position="179"/>
        <end position="211"/>
    </location>
</feature>
<dbReference type="PANTHER" id="PTHR24119">
    <property type="entry name" value="ACYL-COA-BINDING DOMAIN-CONTAINING PROTEIN 6"/>
    <property type="match status" value="1"/>
</dbReference>
<evidence type="ECO:0000313" key="8">
    <source>
        <dbReference type="Proteomes" id="UP000559027"/>
    </source>
</evidence>
<dbReference type="Gene3D" id="1.25.40.20">
    <property type="entry name" value="Ankyrin repeat-containing domain"/>
    <property type="match status" value="1"/>
</dbReference>
<feature type="domain" description="ACB" evidence="6">
    <location>
        <begin position="1"/>
        <end position="92"/>
    </location>
</feature>
<feature type="compositionally biased region" description="Acidic residues" evidence="5">
    <location>
        <begin position="111"/>
        <end position="123"/>
    </location>
</feature>
<keyword evidence="1" id="KW-0677">Repeat</keyword>
<name>A0A8H5DAF3_9AGAR</name>
<dbReference type="PRINTS" id="PR00689">
    <property type="entry name" value="ACOABINDINGP"/>
</dbReference>
<dbReference type="AlphaFoldDB" id="A0A8H5DAF3"/>